<proteinExistence type="predicted"/>
<evidence type="ECO:0000313" key="2">
    <source>
        <dbReference type="EMBL" id="TCP41296.1"/>
    </source>
</evidence>
<keyword evidence="1" id="KW-1133">Transmembrane helix</keyword>
<accession>A0A4V2SR60</accession>
<feature type="transmembrane region" description="Helical" evidence="1">
    <location>
        <begin position="106"/>
        <end position="124"/>
    </location>
</feature>
<reference evidence="2 3" key="1">
    <citation type="submission" date="2019-03" db="EMBL/GenBank/DDBJ databases">
        <title>Genomic Encyclopedia of Type Strains, Phase IV (KMG-IV): sequencing the most valuable type-strain genomes for metagenomic binning, comparative biology and taxonomic classification.</title>
        <authorList>
            <person name="Goeker M."/>
        </authorList>
    </citation>
    <scope>NUCLEOTIDE SEQUENCE [LARGE SCALE GENOMIC DNA]</scope>
    <source>
        <strain evidence="2 3">DSM 18063</strain>
    </source>
</reference>
<keyword evidence="3" id="KW-1185">Reference proteome</keyword>
<keyword evidence="1" id="KW-0472">Membrane</keyword>
<comment type="caution">
    <text evidence="2">The sequence shown here is derived from an EMBL/GenBank/DDBJ whole genome shotgun (WGS) entry which is preliminary data.</text>
</comment>
<evidence type="ECO:0000313" key="3">
    <source>
        <dbReference type="Proteomes" id="UP000294835"/>
    </source>
</evidence>
<dbReference type="RefSeq" id="WP_132461870.1">
    <property type="nucleotide sequence ID" value="NZ_SLXP01000005.1"/>
</dbReference>
<evidence type="ECO:0008006" key="4">
    <source>
        <dbReference type="Google" id="ProtNLM"/>
    </source>
</evidence>
<dbReference type="AlphaFoldDB" id="A0A4V2SR60"/>
<dbReference type="OrthoDB" id="7822309at2"/>
<sequence length="338" mass="35689">MTALKRFQRLESPGLWREHAEAQRRNVILSFGDASLVVSDSAERVLAHWSLAALDRLNPGETPALYSPGADSDETLEVDDALMIEALETVRLAVARSRPRPGRLRLALFAAIAAGIVALGVFWLPGALVRHTVSVVPAQVRAEIGRDLLTRVTRVAGQPCTRPGGTRALDRLSERLLPGTGTRVLVMPSGMPRAAHLPGRLILLNRALVEDHEDASAVAGFILAEAARAAQTDPLAVLLDEAGLLATLHLLTSGSLPERALADHARTVLAAPPAPLPQSALLTRFAAAGVPSTPYAYALDVSGEAVLGLIEADPLRGKTPAPLLSDGDWVQLQAICGG</sequence>
<evidence type="ECO:0000256" key="1">
    <source>
        <dbReference type="SAM" id="Phobius"/>
    </source>
</evidence>
<gene>
    <name evidence="2" type="ORF">EV662_10541</name>
</gene>
<dbReference type="EMBL" id="SLXP01000005">
    <property type="protein sequence ID" value="TCP41296.1"/>
    <property type="molecule type" value="Genomic_DNA"/>
</dbReference>
<organism evidence="2 3">
    <name type="scientific">Rhodovulum marinum</name>
    <dbReference type="NCBI Taxonomy" id="320662"/>
    <lineage>
        <taxon>Bacteria</taxon>
        <taxon>Pseudomonadati</taxon>
        <taxon>Pseudomonadota</taxon>
        <taxon>Alphaproteobacteria</taxon>
        <taxon>Rhodobacterales</taxon>
        <taxon>Paracoccaceae</taxon>
        <taxon>Rhodovulum</taxon>
    </lineage>
</organism>
<keyword evidence="1" id="KW-0812">Transmembrane</keyword>
<dbReference type="Proteomes" id="UP000294835">
    <property type="component" value="Unassembled WGS sequence"/>
</dbReference>
<name>A0A4V2SR60_9RHOB</name>
<protein>
    <recommendedName>
        <fullName evidence="4">Peptidase M48-like protein</fullName>
    </recommendedName>
</protein>